<dbReference type="Proteomes" id="UP000190541">
    <property type="component" value="Unassembled WGS sequence"/>
</dbReference>
<evidence type="ECO:0000313" key="3">
    <source>
        <dbReference type="Proteomes" id="UP000190541"/>
    </source>
</evidence>
<keyword evidence="1" id="KW-0472">Membrane</keyword>
<evidence type="ECO:0000313" key="2">
    <source>
        <dbReference type="EMBL" id="SKC00125.1"/>
    </source>
</evidence>
<evidence type="ECO:0008006" key="4">
    <source>
        <dbReference type="Google" id="ProtNLM"/>
    </source>
</evidence>
<accession>A0A1T5FVB8</accession>
<dbReference type="STRING" id="623280.SAMN05660226_04196"/>
<evidence type="ECO:0000256" key="1">
    <source>
        <dbReference type="SAM" id="Phobius"/>
    </source>
</evidence>
<gene>
    <name evidence="2" type="ORF">SAMN05660226_04196</name>
</gene>
<protein>
    <recommendedName>
        <fullName evidence="4">DUF3784 domain-containing protein</fullName>
    </recommendedName>
</protein>
<keyword evidence="1" id="KW-0812">Transmembrane</keyword>
<dbReference type="EMBL" id="FUYS01000026">
    <property type="protein sequence ID" value="SKC00125.1"/>
    <property type="molecule type" value="Genomic_DNA"/>
</dbReference>
<feature type="transmembrane region" description="Helical" evidence="1">
    <location>
        <begin position="78"/>
        <end position="95"/>
    </location>
</feature>
<feature type="transmembrane region" description="Helical" evidence="1">
    <location>
        <begin position="107"/>
        <end position="130"/>
    </location>
</feature>
<dbReference type="RefSeq" id="WP_079718793.1">
    <property type="nucleotide sequence ID" value="NZ_FUYS01000026.1"/>
</dbReference>
<dbReference type="Pfam" id="PF12650">
    <property type="entry name" value="DUF3784"/>
    <property type="match status" value="1"/>
</dbReference>
<organism evidence="2 3">
    <name type="scientific">Parapedobacter luteus</name>
    <dbReference type="NCBI Taxonomy" id="623280"/>
    <lineage>
        <taxon>Bacteria</taxon>
        <taxon>Pseudomonadati</taxon>
        <taxon>Bacteroidota</taxon>
        <taxon>Sphingobacteriia</taxon>
        <taxon>Sphingobacteriales</taxon>
        <taxon>Sphingobacteriaceae</taxon>
        <taxon>Parapedobacter</taxon>
    </lineage>
</organism>
<feature type="transmembrane region" description="Helical" evidence="1">
    <location>
        <begin position="49"/>
        <end position="72"/>
    </location>
</feature>
<feature type="transmembrane region" description="Helical" evidence="1">
    <location>
        <begin position="6"/>
        <end position="28"/>
    </location>
</feature>
<dbReference type="InterPro" id="IPR017259">
    <property type="entry name" value="UCP037672"/>
</dbReference>
<proteinExistence type="predicted"/>
<keyword evidence="1" id="KW-1133">Transmembrane helix</keyword>
<name>A0A1T5FVB8_9SPHI</name>
<reference evidence="2 3" key="1">
    <citation type="submission" date="2017-02" db="EMBL/GenBank/DDBJ databases">
        <authorList>
            <person name="Peterson S.W."/>
        </authorList>
    </citation>
    <scope>NUCLEOTIDE SEQUENCE [LARGE SCALE GENOMIC DNA]</scope>
    <source>
        <strain evidence="2 3">DSM 22899</strain>
    </source>
</reference>
<dbReference type="AlphaFoldDB" id="A0A1T5FVB8"/>
<dbReference type="OrthoDB" id="954876at2"/>
<keyword evidence="3" id="KW-1185">Reference proteome</keyword>
<sequence>MIYVFIGMSVLFVAIGFIVTEKNAKYLLSGYNTMNKEDRKKVDIKSYIPYFRNFHVFLGISFLVLGTVLTYFVSENAGGIFLTVYPIIAYIYFYTNSKYSKGLGGKWNKTGVVILIGTLLFVVGLLGYGYKENRITFDSESVSFQGSYGETLTKAEIKSIELVSQLPEITSKTNGFALGTINKGYFKTRNGEIVKLILNSDNKPFILFTKADGKKIYYSAKDKSNEQVLDEMSKTLPNIVYRK</sequence>